<dbReference type="PANTHER" id="PTHR31273:SF0">
    <property type="entry name" value="PHOSPHOKETOLASE-RELATED"/>
    <property type="match status" value="1"/>
</dbReference>
<protein>
    <submittedName>
        <fullName evidence="4">Putative phosphoketolase</fullName>
    </submittedName>
</protein>
<dbReference type="STRING" id="1043002.A0A074Y6W6"/>
<dbReference type="PANTHER" id="PTHR31273">
    <property type="entry name" value="PHOSPHOKETOLASE-RELATED"/>
    <property type="match status" value="1"/>
</dbReference>
<dbReference type="AlphaFoldDB" id="A0A074Y6W6"/>
<keyword evidence="5" id="KW-1185">Reference proteome</keyword>
<dbReference type="InterPro" id="IPR009014">
    <property type="entry name" value="Transketo_C/PFOR_II"/>
</dbReference>
<organism evidence="4 5">
    <name type="scientific">Aureobasidium pullulans EXF-150</name>
    <dbReference type="NCBI Taxonomy" id="1043002"/>
    <lineage>
        <taxon>Eukaryota</taxon>
        <taxon>Fungi</taxon>
        <taxon>Dikarya</taxon>
        <taxon>Ascomycota</taxon>
        <taxon>Pezizomycotina</taxon>
        <taxon>Dothideomycetes</taxon>
        <taxon>Dothideomycetidae</taxon>
        <taxon>Dothideales</taxon>
        <taxon>Saccotheciaceae</taxon>
        <taxon>Aureobasidium</taxon>
    </lineage>
</organism>
<feature type="domain" description="Xylulose 5-phosphate/Fructose 6-phosphate phosphoketolase C-terminal" evidence="3">
    <location>
        <begin position="18"/>
        <end position="125"/>
    </location>
</feature>
<dbReference type="Proteomes" id="UP000030706">
    <property type="component" value="Unassembled WGS sequence"/>
</dbReference>
<dbReference type="HOGENOM" id="CLU_1970104_0_0_1"/>
<evidence type="ECO:0000313" key="4">
    <source>
        <dbReference type="EMBL" id="KEQ89982.1"/>
    </source>
</evidence>
<dbReference type="GO" id="GO:0005975">
    <property type="term" value="P:carbohydrate metabolic process"/>
    <property type="evidence" value="ECO:0007669"/>
    <property type="project" value="InterPro"/>
</dbReference>
<sequence length="127" mass="14865">MTPRLLLSTPSGCTGVRFSKRRKTDKNFHSYPWLLHRMTYKRKGQHLMRVRGYKEKGNIDTPLELAIRNETDRYSLAMLAIDSLKSVLGNKGSATRETLLNRRTQAMNYAYECGEDPDDFVNWTWNY</sequence>
<dbReference type="GO" id="GO:0016832">
    <property type="term" value="F:aldehyde-lyase activity"/>
    <property type="evidence" value="ECO:0007669"/>
    <property type="project" value="InterPro"/>
</dbReference>
<dbReference type="EMBL" id="KL584974">
    <property type="protein sequence ID" value="KEQ89982.1"/>
    <property type="molecule type" value="Genomic_DNA"/>
</dbReference>
<keyword evidence="2" id="KW-0456">Lyase</keyword>
<proteinExistence type="inferred from homology"/>
<dbReference type="InterPro" id="IPR018969">
    <property type="entry name" value="Xul5P/Fru6P_PKetolase_C"/>
</dbReference>
<dbReference type="RefSeq" id="XP_029766169.1">
    <property type="nucleotide sequence ID" value="XM_029906707.1"/>
</dbReference>
<evidence type="ECO:0000256" key="1">
    <source>
        <dbReference type="ARBA" id="ARBA00005623"/>
    </source>
</evidence>
<dbReference type="GeneID" id="40749013"/>
<comment type="similarity">
    <text evidence="1">Belongs to the XFP family.</text>
</comment>
<name>A0A074Y6W6_AURPU</name>
<dbReference type="Pfam" id="PF09363">
    <property type="entry name" value="XFP_C"/>
    <property type="match status" value="1"/>
</dbReference>
<evidence type="ECO:0000256" key="2">
    <source>
        <dbReference type="ARBA" id="ARBA00023239"/>
    </source>
</evidence>
<evidence type="ECO:0000259" key="3">
    <source>
        <dbReference type="Pfam" id="PF09363"/>
    </source>
</evidence>
<dbReference type="Gene3D" id="3.40.50.920">
    <property type="match status" value="1"/>
</dbReference>
<evidence type="ECO:0000313" key="5">
    <source>
        <dbReference type="Proteomes" id="UP000030706"/>
    </source>
</evidence>
<gene>
    <name evidence="4" type="ORF">M438DRAFT_351320</name>
</gene>
<dbReference type="InterPro" id="IPR005593">
    <property type="entry name" value="Xul5P/Fru6P_PKetolase"/>
</dbReference>
<reference evidence="4 5" key="1">
    <citation type="journal article" date="2014" name="BMC Genomics">
        <title>Genome sequencing of four Aureobasidium pullulans varieties: biotechnological potential, stress tolerance, and description of new species.</title>
        <authorList>
            <person name="Gostin Ar C."/>
            <person name="Ohm R.A."/>
            <person name="Kogej T."/>
            <person name="Sonjak S."/>
            <person name="Turk M."/>
            <person name="Zajc J."/>
            <person name="Zalar P."/>
            <person name="Grube M."/>
            <person name="Sun H."/>
            <person name="Han J."/>
            <person name="Sharma A."/>
            <person name="Chiniquy J."/>
            <person name="Ngan C.Y."/>
            <person name="Lipzen A."/>
            <person name="Barry K."/>
            <person name="Grigoriev I.V."/>
            <person name="Gunde-Cimerman N."/>
        </authorList>
    </citation>
    <scope>NUCLEOTIDE SEQUENCE [LARGE SCALE GENOMIC DNA]</scope>
    <source>
        <strain evidence="4 5">EXF-150</strain>
    </source>
</reference>
<accession>A0A074Y6W6</accession>